<dbReference type="PANTHER" id="PTHR14222:SF2">
    <property type="entry name" value="CONDENSIN COMPLEX SUBUNIT 1"/>
    <property type="match status" value="1"/>
</dbReference>
<dbReference type="GO" id="GO:0042393">
    <property type="term" value="F:histone binding"/>
    <property type="evidence" value="ECO:0007669"/>
    <property type="project" value="TreeGrafter"/>
</dbReference>
<dbReference type="OMA" id="CELAYQT"/>
<keyword evidence="4" id="KW-1185">Reference proteome</keyword>
<keyword evidence="1" id="KW-0226">DNA condensation</keyword>
<evidence type="ECO:0000313" key="4">
    <source>
        <dbReference type="Proteomes" id="UP000288216"/>
    </source>
</evidence>
<dbReference type="GO" id="GO:0000796">
    <property type="term" value="C:condensin complex"/>
    <property type="evidence" value="ECO:0007669"/>
    <property type="project" value="TreeGrafter"/>
</dbReference>
<gene>
    <name evidence="3" type="ORF">scyTo_0021154</name>
</gene>
<dbReference type="InterPro" id="IPR026971">
    <property type="entry name" value="CND1/NCAPD3"/>
</dbReference>
<dbReference type="SUPFAM" id="SSF48371">
    <property type="entry name" value="ARM repeat"/>
    <property type="match status" value="1"/>
</dbReference>
<dbReference type="GO" id="GO:0000779">
    <property type="term" value="C:condensed chromosome, centromeric region"/>
    <property type="evidence" value="ECO:0007669"/>
    <property type="project" value="TreeGrafter"/>
</dbReference>
<dbReference type="STRING" id="75743.A0A401PXV6"/>
<dbReference type="InterPro" id="IPR016024">
    <property type="entry name" value="ARM-type_fold"/>
</dbReference>
<name>A0A401PXV6_SCYTO</name>
<dbReference type="PANTHER" id="PTHR14222">
    <property type="entry name" value="CONDENSIN"/>
    <property type="match status" value="1"/>
</dbReference>
<dbReference type="Gene3D" id="1.25.10.10">
    <property type="entry name" value="Leucine-rich Repeat Variant"/>
    <property type="match status" value="1"/>
</dbReference>
<dbReference type="EMBL" id="BFAA01018244">
    <property type="protein sequence ID" value="GCB77969.1"/>
    <property type="molecule type" value="Genomic_DNA"/>
</dbReference>
<proteinExistence type="predicted"/>
<feature type="region of interest" description="Disordered" evidence="2">
    <location>
        <begin position="1"/>
        <end position="26"/>
    </location>
</feature>
<organism evidence="3 4">
    <name type="scientific">Scyliorhinus torazame</name>
    <name type="common">Cloudy catshark</name>
    <name type="synonym">Catulus torazame</name>
    <dbReference type="NCBI Taxonomy" id="75743"/>
    <lineage>
        <taxon>Eukaryota</taxon>
        <taxon>Metazoa</taxon>
        <taxon>Chordata</taxon>
        <taxon>Craniata</taxon>
        <taxon>Vertebrata</taxon>
        <taxon>Chondrichthyes</taxon>
        <taxon>Elasmobranchii</taxon>
        <taxon>Galeomorphii</taxon>
        <taxon>Galeoidea</taxon>
        <taxon>Carcharhiniformes</taxon>
        <taxon>Scyliorhinidae</taxon>
        <taxon>Scyliorhinus</taxon>
    </lineage>
</organism>
<dbReference type="GO" id="GO:0007076">
    <property type="term" value="P:mitotic chromosome condensation"/>
    <property type="evidence" value="ECO:0007669"/>
    <property type="project" value="InterPro"/>
</dbReference>
<evidence type="ECO:0000256" key="2">
    <source>
        <dbReference type="SAM" id="MobiDB-lite"/>
    </source>
</evidence>
<evidence type="ECO:0000256" key="1">
    <source>
        <dbReference type="ARBA" id="ARBA00023067"/>
    </source>
</evidence>
<reference evidence="3 4" key="1">
    <citation type="journal article" date="2018" name="Nat. Ecol. Evol.">
        <title>Shark genomes provide insights into elasmobranch evolution and the origin of vertebrates.</title>
        <authorList>
            <person name="Hara Y"/>
            <person name="Yamaguchi K"/>
            <person name="Onimaru K"/>
            <person name="Kadota M"/>
            <person name="Koyanagi M"/>
            <person name="Keeley SD"/>
            <person name="Tatsumi K"/>
            <person name="Tanaka K"/>
            <person name="Motone F"/>
            <person name="Kageyama Y"/>
            <person name="Nozu R"/>
            <person name="Adachi N"/>
            <person name="Nishimura O"/>
            <person name="Nakagawa R"/>
            <person name="Tanegashima C"/>
            <person name="Kiyatake I"/>
            <person name="Matsumoto R"/>
            <person name="Murakumo K"/>
            <person name="Nishida K"/>
            <person name="Terakita A"/>
            <person name="Kuratani S"/>
            <person name="Sato K"/>
            <person name="Hyodo S Kuraku.S."/>
        </authorList>
    </citation>
    <scope>NUCLEOTIDE SEQUENCE [LARGE SCALE GENOMIC DNA]</scope>
</reference>
<dbReference type="Proteomes" id="UP000288216">
    <property type="component" value="Unassembled WGS sequence"/>
</dbReference>
<dbReference type="InterPro" id="IPR011989">
    <property type="entry name" value="ARM-like"/>
</dbReference>
<dbReference type="GO" id="GO:0010032">
    <property type="term" value="P:meiotic chromosome condensation"/>
    <property type="evidence" value="ECO:0007669"/>
    <property type="project" value="TreeGrafter"/>
</dbReference>
<sequence>ADAGVELSAPLAEPSGEDDQKETQEPSELAKQEVLVQYLKDALSFASKIEGAIEIVSKFLSSKNPSVVQETIQFFVTISEFGISQALVGMREMLPLVWSKEAGVKEAVTDAYRRLYLNEESSKPQALVQNLTALIFDSNVDSIKCLEQLVSEFVQKNEIKPAVIQLLWERLTEKVATTPSERRAAVILLGMAARGEPEIVGSNLETLYVVGLGPRVREQQDYQLARDTCLAISKLSQGKKVSRRQYQNL</sequence>
<accession>A0A401PXV6</accession>
<protein>
    <submittedName>
        <fullName evidence="3">Uncharacterized protein</fullName>
    </submittedName>
</protein>
<dbReference type="AlphaFoldDB" id="A0A401PXV6"/>
<evidence type="ECO:0000313" key="3">
    <source>
        <dbReference type="EMBL" id="GCB77969.1"/>
    </source>
</evidence>
<feature type="non-terminal residue" evidence="3">
    <location>
        <position position="1"/>
    </location>
</feature>
<comment type="caution">
    <text evidence="3">The sequence shown here is derived from an EMBL/GenBank/DDBJ whole genome shotgun (WGS) entry which is preliminary data.</text>
</comment>
<dbReference type="OrthoDB" id="436262at2759"/>